<evidence type="ECO:0000259" key="12">
    <source>
        <dbReference type="PROSITE" id="PS50112"/>
    </source>
</evidence>
<dbReference type="PANTHER" id="PTHR43065:SF10">
    <property type="entry name" value="PEROXIDE STRESS-ACTIVATED HISTIDINE KINASE MAK3"/>
    <property type="match status" value="1"/>
</dbReference>
<keyword evidence="3" id="KW-0597">Phosphoprotein</keyword>
<dbReference type="Gene3D" id="1.10.287.130">
    <property type="match status" value="1"/>
</dbReference>
<dbReference type="InterPro" id="IPR004358">
    <property type="entry name" value="Sig_transdc_His_kin-like_C"/>
</dbReference>
<dbReference type="InterPro" id="IPR013656">
    <property type="entry name" value="PAS_4"/>
</dbReference>
<evidence type="ECO:0000259" key="13">
    <source>
        <dbReference type="PROSITE" id="PS50113"/>
    </source>
</evidence>
<dbReference type="EMBL" id="AP021857">
    <property type="protein sequence ID" value="BBO21898.1"/>
    <property type="molecule type" value="Genomic_DNA"/>
</dbReference>
<name>A0A809R5D4_9PROT</name>
<dbReference type="PANTHER" id="PTHR43065">
    <property type="entry name" value="SENSOR HISTIDINE KINASE"/>
    <property type="match status" value="1"/>
</dbReference>
<dbReference type="InterPro" id="IPR003594">
    <property type="entry name" value="HATPase_dom"/>
</dbReference>
<dbReference type="InterPro" id="IPR036890">
    <property type="entry name" value="HATPase_C_sf"/>
</dbReference>
<dbReference type="SUPFAM" id="SSF55785">
    <property type="entry name" value="PYP-like sensor domain (PAS domain)"/>
    <property type="match status" value="1"/>
</dbReference>
<keyword evidence="10" id="KW-0472">Membrane</keyword>
<dbReference type="InterPro" id="IPR000700">
    <property type="entry name" value="PAS-assoc_C"/>
</dbReference>
<dbReference type="InterPro" id="IPR005467">
    <property type="entry name" value="His_kinase_dom"/>
</dbReference>
<keyword evidence="10" id="KW-0812">Transmembrane</keyword>
<evidence type="ECO:0000256" key="7">
    <source>
        <dbReference type="ARBA" id="ARBA00022840"/>
    </source>
</evidence>
<evidence type="ECO:0000256" key="5">
    <source>
        <dbReference type="ARBA" id="ARBA00022741"/>
    </source>
</evidence>
<dbReference type="GO" id="GO:0005524">
    <property type="term" value="F:ATP binding"/>
    <property type="evidence" value="ECO:0007669"/>
    <property type="project" value="UniProtKB-KW"/>
</dbReference>
<dbReference type="AlphaFoldDB" id="A0A809R5D4"/>
<evidence type="ECO:0000256" key="1">
    <source>
        <dbReference type="ARBA" id="ARBA00000085"/>
    </source>
</evidence>
<keyword evidence="7" id="KW-0067">ATP-binding</keyword>
<evidence type="ECO:0000313" key="14">
    <source>
        <dbReference type="EMBL" id="BBO21898.1"/>
    </source>
</evidence>
<gene>
    <name evidence="14" type="ORF">DSYM_25970</name>
</gene>
<keyword evidence="9" id="KW-0175">Coiled coil</keyword>
<dbReference type="PRINTS" id="PR00344">
    <property type="entry name" value="BCTRLSENSOR"/>
</dbReference>
<dbReference type="SUPFAM" id="SSF47384">
    <property type="entry name" value="Homodimeric domain of signal transducing histidine kinase"/>
    <property type="match status" value="1"/>
</dbReference>
<evidence type="ECO:0000256" key="9">
    <source>
        <dbReference type="SAM" id="Coils"/>
    </source>
</evidence>
<keyword evidence="6" id="KW-0418">Kinase</keyword>
<dbReference type="SMART" id="SM00387">
    <property type="entry name" value="HATPase_c"/>
    <property type="match status" value="1"/>
</dbReference>
<evidence type="ECO:0000256" key="6">
    <source>
        <dbReference type="ARBA" id="ARBA00022777"/>
    </source>
</evidence>
<keyword evidence="5" id="KW-0547">Nucleotide-binding</keyword>
<dbReference type="EC" id="2.7.13.3" evidence="2"/>
<comment type="catalytic activity">
    <reaction evidence="1">
        <text>ATP + protein L-histidine = ADP + protein N-phospho-L-histidine.</text>
        <dbReference type="EC" id="2.7.13.3"/>
    </reaction>
</comment>
<accession>A0A809R5D4</accession>
<dbReference type="Gene3D" id="3.30.565.10">
    <property type="entry name" value="Histidine kinase-like ATPase, C-terminal domain"/>
    <property type="match status" value="1"/>
</dbReference>
<evidence type="ECO:0000256" key="8">
    <source>
        <dbReference type="ARBA" id="ARBA00023012"/>
    </source>
</evidence>
<dbReference type="PROSITE" id="PS50109">
    <property type="entry name" value="HIS_KIN"/>
    <property type="match status" value="1"/>
</dbReference>
<dbReference type="SUPFAM" id="SSF55874">
    <property type="entry name" value="ATPase domain of HSP90 chaperone/DNA topoisomerase II/histidine kinase"/>
    <property type="match status" value="1"/>
</dbReference>
<dbReference type="CDD" id="cd00130">
    <property type="entry name" value="PAS"/>
    <property type="match status" value="1"/>
</dbReference>
<dbReference type="Proteomes" id="UP000662914">
    <property type="component" value="Chromosome"/>
</dbReference>
<dbReference type="Pfam" id="PF02518">
    <property type="entry name" value="HATPase_c"/>
    <property type="match status" value="1"/>
</dbReference>
<keyword evidence="4" id="KW-0808">Transferase</keyword>
<feature type="domain" description="Histidine kinase" evidence="11">
    <location>
        <begin position="202"/>
        <end position="418"/>
    </location>
</feature>
<dbReference type="InterPro" id="IPR000014">
    <property type="entry name" value="PAS"/>
</dbReference>
<evidence type="ECO:0000313" key="15">
    <source>
        <dbReference type="Proteomes" id="UP000662914"/>
    </source>
</evidence>
<keyword evidence="10" id="KW-1133">Transmembrane helix</keyword>
<feature type="domain" description="PAS" evidence="12">
    <location>
        <begin position="57"/>
        <end position="128"/>
    </location>
</feature>
<proteinExistence type="predicted"/>
<protein>
    <recommendedName>
        <fullName evidence="2">histidine kinase</fullName>
        <ecNumber evidence="2">2.7.13.3</ecNumber>
    </recommendedName>
</protein>
<feature type="transmembrane region" description="Helical" evidence="10">
    <location>
        <begin position="12"/>
        <end position="31"/>
    </location>
</feature>
<dbReference type="CDD" id="cd00082">
    <property type="entry name" value="HisKA"/>
    <property type="match status" value="1"/>
</dbReference>
<dbReference type="InterPro" id="IPR003661">
    <property type="entry name" value="HisK_dim/P_dom"/>
</dbReference>
<sequence length="432" mass="48763">MSEWSEAMWLGAVALGGFLAVGLIAFVYVLLRLREEQQRVREKEAEHQGMLDRLQENENRLRAIIESEPECVKLQAADGTVLEINPAGLALVGAERPEDIIGRKIFTVVAPEYRDYYRENMRRVFEGESVVYEFKSITLKGRTAWMESHAVPLRDARGNIYALLGITRDITEHKWAEEQARRHQTELARVARLSTMGEMATGIAHELNQPLSAIANFARGCLRRLRGGEVACADLVVPLEEICQQAERAGEVMRHVRDFVRKRETRMTAVDINRVVRSAVKLTELESRQQYAHVSLHLAPEQPRVWADSIMIEQVICNLLRNSVEAMAEARSPHREVKVKTSRRDDETVEIEVSDTGPGIDGALIDQVFDQFFTTKPDGVGMGLSISRSIVESHGGHLRAESRAGCGTTFRFTLRAIGRTLATNERRYSLHH</sequence>
<dbReference type="KEGG" id="ddz:DSYM_25970"/>
<evidence type="ECO:0000256" key="3">
    <source>
        <dbReference type="ARBA" id="ARBA00022553"/>
    </source>
</evidence>
<evidence type="ECO:0000256" key="2">
    <source>
        <dbReference type="ARBA" id="ARBA00012438"/>
    </source>
</evidence>
<feature type="coiled-coil region" evidence="9">
    <location>
        <begin position="33"/>
        <end position="60"/>
    </location>
</feature>
<dbReference type="Pfam" id="PF08448">
    <property type="entry name" value="PAS_4"/>
    <property type="match status" value="1"/>
</dbReference>
<dbReference type="Pfam" id="PF00512">
    <property type="entry name" value="HisKA"/>
    <property type="match status" value="1"/>
</dbReference>
<evidence type="ECO:0000256" key="4">
    <source>
        <dbReference type="ARBA" id="ARBA00022679"/>
    </source>
</evidence>
<organism evidence="14 15">
    <name type="scientific">Candidatus Desulfobacillus denitrificans</name>
    <dbReference type="NCBI Taxonomy" id="2608985"/>
    <lineage>
        <taxon>Bacteria</taxon>
        <taxon>Pseudomonadati</taxon>
        <taxon>Pseudomonadota</taxon>
        <taxon>Betaproteobacteria</taxon>
        <taxon>Candidatus Desulfobacillus</taxon>
    </lineage>
</organism>
<dbReference type="PROSITE" id="PS50112">
    <property type="entry name" value="PAS"/>
    <property type="match status" value="1"/>
</dbReference>
<dbReference type="InterPro" id="IPR036097">
    <property type="entry name" value="HisK_dim/P_sf"/>
</dbReference>
<dbReference type="NCBIfam" id="TIGR00229">
    <property type="entry name" value="sensory_box"/>
    <property type="match status" value="1"/>
</dbReference>
<dbReference type="InterPro" id="IPR035965">
    <property type="entry name" value="PAS-like_dom_sf"/>
</dbReference>
<dbReference type="PROSITE" id="PS50113">
    <property type="entry name" value="PAC"/>
    <property type="match status" value="1"/>
</dbReference>
<dbReference type="SMART" id="SM00388">
    <property type="entry name" value="HisKA"/>
    <property type="match status" value="1"/>
</dbReference>
<keyword evidence="8" id="KW-0902">Two-component regulatory system</keyword>
<dbReference type="GO" id="GO:0000155">
    <property type="term" value="F:phosphorelay sensor kinase activity"/>
    <property type="evidence" value="ECO:0007669"/>
    <property type="project" value="InterPro"/>
</dbReference>
<dbReference type="Gene3D" id="3.30.450.20">
    <property type="entry name" value="PAS domain"/>
    <property type="match status" value="1"/>
</dbReference>
<feature type="domain" description="PAC" evidence="13">
    <location>
        <begin position="130"/>
        <end position="182"/>
    </location>
</feature>
<dbReference type="SMART" id="SM00091">
    <property type="entry name" value="PAS"/>
    <property type="match status" value="1"/>
</dbReference>
<reference evidence="14" key="1">
    <citation type="journal article" name="DNA Res.">
        <title>The physiological potential of anammox bacteria as revealed by their core genome structure.</title>
        <authorList>
            <person name="Okubo T."/>
            <person name="Toyoda A."/>
            <person name="Fukuhara K."/>
            <person name="Uchiyama I."/>
            <person name="Harigaya Y."/>
            <person name="Kuroiwa M."/>
            <person name="Suzuki T."/>
            <person name="Murakami Y."/>
            <person name="Suwa Y."/>
            <person name="Takami H."/>
        </authorList>
    </citation>
    <scope>NUCLEOTIDE SEQUENCE</scope>
    <source>
        <strain evidence="14">317325-3</strain>
    </source>
</reference>
<evidence type="ECO:0000256" key="10">
    <source>
        <dbReference type="SAM" id="Phobius"/>
    </source>
</evidence>
<evidence type="ECO:0000259" key="11">
    <source>
        <dbReference type="PROSITE" id="PS50109"/>
    </source>
</evidence>